<protein>
    <recommendedName>
        <fullName evidence="4">Cytochrome C biogenesis protein transmembrane domain-containing protein</fullName>
    </recommendedName>
</protein>
<dbReference type="AlphaFoldDB" id="A0A397WNM9"/>
<accession>A0A397WNM9</accession>
<feature type="transmembrane region" description="Helical" evidence="1">
    <location>
        <begin position="6"/>
        <end position="31"/>
    </location>
</feature>
<reference evidence="2 3" key="1">
    <citation type="journal article" date="2018" name="Syst. Appl. Microbiol.">
        <title>A new symbiotic nanoarchaeote (Candidatus Nanoclepta minutus) and its host (Zestosphaera tikiterensis gen. nov., sp. nov.) from a New Zealand hot spring.</title>
        <authorList>
            <person name="St John E."/>
            <person name="Liu Y."/>
            <person name="Podar M."/>
            <person name="Stott M.B."/>
            <person name="Meneghin J."/>
            <person name="Chen Z."/>
            <person name="Lagutin K."/>
            <person name="Mitchell K."/>
            <person name="Reysenbach A.L."/>
        </authorList>
    </citation>
    <scope>NUCLEOTIDE SEQUENCE [LARGE SCALE GENOMIC DNA]</scope>
    <source>
        <strain evidence="2">NZ3</strain>
    </source>
</reference>
<comment type="caution">
    <text evidence="2">The sequence shown here is derived from an EMBL/GenBank/DDBJ whole genome shotgun (WGS) entry which is preliminary data.</text>
</comment>
<evidence type="ECO:0000313" key="2">
    <source>
        <dbReference type="EMBL" id="RIB35668.1"/>
    </source>
</evidence>
<keyword evidence="1" id="KW-1133">Transmembrane helix</keyword>
<dbReference type="Proteomes" id="UP000266622">
    <property type="component" value="Unassembled WGS sequence"/>
</dbReference>
<feature type="transmembrane region" description="Helical" evidence="1">
    <location>
        <begin position="191"/>
        <end position="211"/>
    </location>
</feature>
<feature type="transmembrane region" description="Helical" evidence="1">
    <location>
        <begin position="38"/>
        <end position="64"/>
    </location>
</feature>
<evidence type="ECO:0000256" key="1">
    <source>
        <dbReference type="SAM" id="Phobius"/>
    </source>
</evidence>
<feature type="transmembrane region" description="Helical" evidence="1">
    <location>
        <begin position="111"/>
        <end position="134"/>
    </location>
</feature>
<name>A0A397WNM9_9ARCH</name>
<feature type="transmembrane region" description="Helical" evidence="1">
    <location>
        <begin position="154"/>
        <end position="179"/>
    </location>
</feature>
<keyword evidence="1" id="KW-0472">Membrane</keyword>
<sequence length="212" mass="24259">MDLFTTINLAAVDAINPCSIAIQAALLSMLLTRGRKNVLIGGILFSITVIIMYALYGLVLHQILSMFYEIVKTLLIVLLIILIILEFNAYFNYKPGMISVEMPTFLKPYVYRFIASAYSPWMAVPIAILISLFLLPCSSGPYILFLGLQKTINYLYFIIYLLVFASPFFAITFLVYFTIKPERVMEWRNRHVRELHLISGILLLAILIYLLI</sequence>
<dbReference type="EMBL" id="MWMI01000001">
    <property type="protein sequence ID" value="RIB35668.1"/>
    <property type="molecule type" value="Genomic_DNA"/>
</dbReference>
<keyword evidence="1" id="KW-0812">Transmembrane</keyword>
<evidence type="ECO:0008006" key="4">
    <source>
        <dbReference type="Google" id="ProtNLM"/>
    </source>
</evidence>
<organism evidence="2 3">
    <name type="scientific">Candidatus Nanoclepta minutus</name>
    <dbReference type="NCBI Taxonomy" id="1940235"/>
    <lineage>
        <taxon>Archaea</taxon>
        <taxon>Nanobdellota</taxon>
        <taxon>Candidatus Nanoclepta</taxon>
    </lineage>
</organism>
<gene>
    <name evidence="2" type="ORF">BXU00_01025</name>
</gene>
<feature type="transmembrane region" description="Helical" evidence="1">
    <location>
        <begin position="70"/>
        <end position="91"/>
    </location>
</feature>
<evidence type="ECO:0000313" key="3">
    <source>
        <dbReference type="Proteomes" id="UP000266622"/>
    </source>
</evidence>
<proteinExistence type="predicted"/>